<evidence type="ECO:0000313" key="2">
    <source>
        <dbReference type="Proteomes" id="UP000177169"/>
    </source>
</evidence>
<dbReference type="STRING" id="1802505.A3D01_04465"/>
<organism evidence="1 2">
    <name type="scientific">Candidatus Woesebacteria bacterium RIFCSPHIGHO2_02_FULL_39_13</name>
    <dbReference type="NCBI Taxonomy" id="1802505"/>
    <lineage>
        <taxon>Bacteria</taxon>
        <taxon>Candidatus Woeseibacteriota</taxon>
    </lineage>
</organism>
<reference evidence="1 2" key="1">
    <citation type="journal article" date="2016" name="Nat. Commun.">
        <title>Thousands of microbial genomes shed light on interconnected biogeochemical processes in an aquifer system.</title>
        <authorList>
            <person name="Anantharaman K."/>
            <person name="Brown C.T."/>
            <person name="Hug L.A."/>
            <person name="Sharon I."/>
            <person name="Castelle C.J."/>
            <person name="Probst A.J."/>
            <person name="Thomas B.C."/>
            <person name="Singh A."/>
            <person name="Wilkins M.J."/>
            <person name="Karaoz U."/>
            <person name="Brodie E.L."/>
            <person name="Williams K.H."/>
            <person name="Hubbard S.S."/>
            <person name="Banfield J.F."/>
        </authorList>
    </citation>
    <scope>NUCLEOTIDE SEQUENCE [LARGE SCALE GENOMIC DNA]</scope>
</reference>
<comment type="caution">
    <text evidence="1">The sequence shown here is derived from an EMBL/GenBank/DDBJ whole genome shotgun (WGS) entry which is preliminary data.</text>
</comment>
<dbReference type="Proteomes" id="UP000177169">
    <property type="component" value="Unassembled WGS sequence"/>
</dbReference>
<dbReference type="AlphaFoldDB" id="A0A1F7Z0T6"/>
<sequence>MSKKLPKKTKFEKILLNIDSDVLRQKLKLKHLEVKDTLTKKYPQVDVFFKEKGIDPGQIREHSAKLLGAGAIASALLLASPNQDMLKLLPSPQEVLHNLKLSNEKDGTRTLLVSTIKSFLPERPRPLVRSEEKFLEHIFINTTGIPVKASLEGEHLNTTYGYIGAEQHLRRFPGDSLKEHGEGQVLKSGIARGRGAWGYFAQSREQLTEDLIQKEKWYAVVQTLYLPDWNRRAQYLREWYKYRKVLIVNTENGKSVVAAIADSGPAAWTGKQFGGSPEVMEELGGAKYKKGPVMVFFVDDPENKIPLGPVDYSNVKMVNVLEN</sequence>
<proteinExistence type="predicted"/>
<evidence type="ECO:0000313" key="1">
    <source>
        <dbReference type="EMBL" id="OGM33162.1"/>
    </source>
</evidence>
<dbReference type="EMBL" id="MGGR01000021">
    <property type="protein sequence ID" value="OGM33162.1"/>
    <property type="molecule type" value="Genomic_DNA"/>
</dbReference>
<protein>
    <submittedName>
        <fullName evidence="1">Uncharacterized protein</fullName>
    </submittedName>
</protein>
<gene>
    <name evidence="1" type="ORF">A3D01_04465</name>
</gene>
<name>A0A1F7Z0T6_9BACT</name>
<accession>A0A1F7Z0T6</accession>